<dbReference type="SUPFAM" id="SSF75217">
    <property type="entry name" value="alpha/beta knot"/>
    <property type="match status" value="1"/>
</dbReference>
<evidence type="ECO:0000313" key="5">
    <source>
        <dbReference type="Proteomes" id="UP000199031"/>
    </source>
</evidence>
<dbReference type="GO" id="GO:0005829">
    <property type="term" value="C:cytosol"/>
    <property type="evidence" value="ECO:0007669"/>
    <property type="project" value="TreeGrafter"/>
</dbReference>
<evidence type="ECO:0000259" key="3">
    <source>
        <dbReference type="Pfam" id="PF00588"/>
    </source>
</evidence>
<dbReference type="GO" id="GO:0032259">
    <property type="term" value="P:methylation"/>
    <property type="evidence" value="ECO:0007669"/>
    <property type="project" value="UniProtKB-KW"/>
</dbReference>
<dbReference type="EMBL" id="FOXQ01000019">
    <property type="protein sequence ID" value="SFQ54024.1"/>
    <property type="molecule type" value="Genomic_DNA"/>
</dbReference>
<dbReference type="InterPro" id="IPR029028">
    <property type="entry name" value="Alpha/beta_knot_MTases"/>
</dbReference>
<proteinExistence type="predicted"/>
<name>A0A1I5ZC37_9BACT</name>
<dbReference type="STRING" id="1465490.SAMN05444277_11912"/>
<dbReference type="CDD" id="cd18097">
    <property type="entry name" value="SpoU-like"/>
    <property type="match status" value="1"/>
</dbReference>
<accession>A0A1I5ZC37</accession>
<dbReference type="Pfam" id="PF00588">
    <property type="entry name" value="SpoU_methylase"/>
    <property type="match status" value="1"/>
</dbReference>
<dbReference type="Proteomes" id="UP000199031">
    <property type="component" value="Unassembled WGS sequence"/>
</dbReference>
<dbReference type="GO" id="GO:0008173">
    <property type="term" value="F:RNA methyltransferase activity"/>
    <property type="evidence" value="ECO:0007669"/>
    <property type="project" value="InterPro"/>
</dbReference>
<dbReference type="InterPro" id="IPR001537">
    <property type="entry name" value="SpoU_MeTrfase"/>
</dbReference>
<keyword evidence="5" id="KW-1185">Reference proteome</keyword>
<dbReference type="GO" id="GO:0003723">
    <property type="term" value="F:RNA binding"/>
    <property type="evidence" value="ECO:0007669"/>
    <property type="project" value="InterPro"/>
</dbReference>
<dbReference type="Gene3D" id="3.40.1280.10">
    <property type="match status" value="1"/>
</dbReference>
<organism evidence="4 5">
    <name type="scientific">Parafilimonas terrae</name>
    <dbReference type="NCBI Taxonomy" id="1465490"/>
    <lineage>
        <taxon>Bacteria</taxon>
        <taxon>Pseudomonadati</taxon>
        <taxon>Bacteroidota</taxon>
        <taxon>Chitinophagia</taxon>
        <taxon>Chitinophagales</taxon>
        <taxon>Chitinophagaceae</taxon>
        <taxon>Parafilimonas</taxon>
    </lineage>
</organism>
<keyword evidence="2" id="KW-0808">Transferase</keyword>
<reference evidence="4 5" key="1">
    <citation type="submission" date="2016-10" db="EMBL/GenBank/DDBJ databases">
        <authorList>
            <person name="de Groot N.N."/>
        </authorList>
    </citation>
    <scope>NUCLEOTIDE SEQUENCE [LARGE SCALE GENOMIC DNA]</scope>
    <source>
        <strain evidence="4 5">DSM 28286</strain>
    </source>
</reference>
<gene>
    <name evidence="4" type="ORF">SAMN05444277_11912</name>
</gene>
<dbReference type="InterPro" id="IPR029026">
    <property type="entry name" value="tRNA_m1G_MTases_N"/>
</dbReference>
<dbReference type="GO" id="GO:0006396">
    <property type="term" value="P:RNA processing"/>
    <property type="evidence" value="ECO:0007669"/>
    <property type="project" value="InterPro"/>
</dbReference>
<dbReference type="AlphaFoldDB" id="A0A1I5ZC37"/>
<dbReference type="InterPro" id="IPR004441">
    <property type="entry name" value="rRNA_MeTrfase_TrmH"/>
</dbReference>
<keyword evidence="1 4" id="KW-0489">Methyltransferase</keyword>
<dbReference type="PANTHER" id="PTHR46429">
    <property type="entry name" value="23S RRNA (GUANOSINE-2'-O-)-METHYLTRANSFERASE RLMB"/>
    <property type="match status" value="1"/>
</dbReference>
<evidence type="ECO:0000313" key="4">
    <source>
        <dbReference type="EMBL" id="SFQ54024.1"/>
    </source>
</evidence>
<protein>
    <submittedName>
        <fullName evidence="4">SpoU rRNA Methylase family protein</fullName>
    </submittedName>
</protein>
<evidence type="ECO:0000256" key="2">
    <source>
        <dbReference type="ARBA" id="ARBA00022679"/>
    </source>
</evidence>
<evidence type="ECO:0000256" key="1">
    <source>
        <dbReference type="ARBA" id="ARBA00022603"/>
    </source>
</evidence>
<feature type="domain" description="tRNA/rRNA methyltransferase SpoU type" evidence="3">
    <location>
        <begin position="37"/>
        <end position="180"/>
    </location>
</feature>
<sequence>MHNCYLQFYFCAMRKLSMDELNRKTVEEFKQAEKHKIIVVLDNIRSAYNVGSIFRTSDAFLIECIFVCGYTPPPTHRQVDKTALGASETVDWMQFDNIVDAINQLKQNDYRIYAVEQAEQSISLENFSIPHNQKTAVVFGNEVTGVQDLVMQQCDGCIEIPQQGMKHSLNVSVAAGVVLWQLVKSITYADL</sequence>
<dbReference type="PANTHER" id="PTHR46429:SF1">
    <property type="entry name" value="23S RRNA (GUANOSINE-2'-O-)-METHYLTRANSFERASE RLMB"/>
    <property type="match status" value="1"/>
</dbReference>